<dbReference type="PANTHER" id="PTHR43201">
    <property type="entry name" value="ACYL-COA SYNTHETASE"/>
    <property type="match status" value="1"/>
</dbReference>
<gene>
    <name evidence="5" type="ordered locus">COB47_0718</name>
</gene>
<proteinExistence type="inferred from homology"/>
<dbReference type="PANTHER" id="PTHR43201:SF5">
    <property type="entry name" value="MEDIUM-CHAIN ACYL-COA LIGASE ACSF2, MITOCHONDRIAL"/>
    <property type="match status" value="1"/>
</dbReference>
<dbReference type="OrthoDB" id="9778383at2"/>
<feature type="domain" description="AMP-binding enzyme C-terminal" evidence="4">
    <location>
        <begin position="453"/>
        <end position="528"/>
    </location>
</feature>
<dbReference type="eggNOG" id="COG0318">
    <property type="taxonomic scope" value="Bacteria"/>
</dbReference>
<dbReference type="CDD" id="cd05917">
    <property type="entry name" value="FACL_like_2"/>
    <property type="match status" value="1"/>
</dbReference>
<dbReference type="InterPro" id="IPR020845">
    <property type="entry name" value="AMP-binding_CS"/>
</dbReference>
<dbReference type="FunFam" id="3.30.300.30:FF:000008">
    <property type="entry name" value="2,3-dihydroxybenzoate-AMP ligase"/>
    <property type="match status" value="1"/>
</dbReference>
<dbReference type="SUPFAM" id="SSF56801">
    <property type="entry name" value="Acetyl-CoA synthetase-like"/>
    <property type="match status" value="1"/>
</dbReference>
<dbReference type="EMBL" id="CP002164">
    <property type="protein sequence ID" value="ADL42031.1"/>
    <property type="molecule type" value="Genomic_DNA"/>
</dbReference>
<evidence type="ECO:0000259" key="4">
    <source>
        <dbReference type="Pfam" id="PF13193"/>
    </source>
</evidence>
<dbReference type="AlphaFoldDB" id="D9TJ49"/>
<reference evidence="5 6" key="1">
    <citation type="journal article" date="2010" name="J. Bacteriol.">
        <title>Complete genome sequence of the cellulolytic thermophile Caldicellulosiruptor obsidiansis OB47T.</title>
        <authorList>
            <person name="Elkins J.G."/>
            <person name="Lochner A."/>
            <person name="Hamilton-Brehm S.D."/>
            <person name="Davenport K.W."/>
            <person name="Podar M."/>
            <person name="Brown S.D."/>
            <person name="Land M.L."/>
            <person name="Hauser L.J."/>
            <person name="Klingeman D.M."/>
            <person name="Raman B."/>
            <person name="Goodwin L.A."/>
            <person name="Tapia R."/>
            <person name="Meincke L.J."/>
            <person name="Detter J.C."/>
            <person name="Bruce D.C."/>
            <person name="Han C.S."/>
            <person name="Palumbo A.V."/>
            <person name="Cottingham R.W."/>
            <person name="Keller M."/>
            <person name="Graham D.E."/>
        </authorList>
    </citation>
    <scope>NUCLEOTIDE SEQUENCE [LARGE SCALE GENOMIC DNA]</scope>
    <source>
        <strain evidence="6">ATCC BAA-2073 / strain OB47</strain>
    </source>
</reference>
<organism evidence="5 6">
    <name type="scientific">Caldicellulosiruptor obsidiansis (strain ATCC BAA-2073 / JCM 16842 / OB47)</name>
    <dbReference type="NCBI Taxonomy" id="608506"/>
    <lineage>
        <taxon>Bacteria</taxon>
        <taxon>Bacillati</taxon>
        <taxon>Bacillota</taxon>
        <taxon>Bacillota incertae sedis</taxon>
        <taxon>Caldicellulosiruptorales</taxon>
        <taxon>Caldicellulosiruptoraceae</taxon>
        <taxon>Caldicellulosiruptor</taxon>
    </lineage>
</organism>
<evidence type="ECO:0000313" key="6">
    <source>
        <dbReference type="Proteomes" id="UP000000347"/>
    </source>
</evidence>
<feature type="domain" description="AMP-dependent synthetase/ligase" evidence="3">
    <location>
        <begin position="15"/>
        <end position="402"/>
    </location>
</feature>
<dbReference type="FunFam" id="3.40.50.12780:FF:000003">
    <property type="entry name" value="Long-chain-fatty-acid--CoA ligase FadD"/>
    <property type="match status" value="1"/>
</dbReference>
<dbReference type="PROSITE" id="PS00455">
    <property type="entry name" value="AMP_BINDING"/>
    <property type="match status" value="1"/>
</dbReference>
<name>D9TJ49_CALOO</name>
<accession>D9TJ49</accession>
<protein>
    <submittedName>
        <fullName evidence="5">AMP-dependent synthetase and ligase</fullName>
    </submittedName>
</protein>
<dbReference type="InterPro" id="IPR045851">
    <property type="entry name" value="AMP-bd_C_sf"/>
</dbReference>
<dbReference type="InterPro" id="IPR000873">
    <property type="entry name" value="AMP-dep_synth/lig_dom"/>
</dbReference>
<comment type="similarity">
    <text evidence="1">Belongs to the ATP-dependent AMP-binding enzyme family.</text>
</comment>
<dbReference type="Pfam" id="PF00501">
    <property type="entry name" value="AMP-binding"/>
    <property type="match status" value="1"/>
</dbReference>
<evidence type="ECO:0000256" key="2">
    <source>
        <dbReference type="ARBA" id="ARBA00022598"/>
    </source>
</evidence>
<dbReference type="HOGENOM" id="CLU_000022_59_7_9"/>
<evidence type="ECO:0000259" key="3">
    <source>
        <dbReference type="Pfam" id="PF00501"/>
    </source>
</evidence>
<evidence type="ECO:0000256" key="1">
    <source>
        <dbReference type="ARBA" id="ARBA00006432"/>
    </source>
</evidence>
<dbReference type="Proteomes" id="UP000000347">
    <property type="component" value="Chromosome"/>
</dbReference>
<dbReference type="Gene3D" id="3.40.50.12780">
    <property type="entry name" value="N-terminal domain of ligase-like"/>
    <property type="match status" value="1"/>
</dbReference>
<dbReference type="InterPro" id="IPR042099">
    <property type="entry name" value="ANL_N_sf"/>
</dbReference>
<keyword evidence="2 5" id="KW-0436">Ligase</keyword>
<dbReference type="Gene3D" id="3.30.300.30">
    <property type="match status" value="1"/>
</dbReference>
<evidence type="ECO:0000313" key="5">
    <source>
        <dbReference type="EMBL" id="ADL42031.1"/>
    </source>
</evidence>
<dbReference type="RefSeq" id="WP_013290034.1">
    <property type="nucleotide sequence ID" value="NC_014392.1"/>
</dbReference>
<sequence>MAFIEMTIPDYFDMIAAKYADNPAVIYHHEKIYLTYSQFKKMVDDAAKGFMAIGIQKGEHVAVWATNRLEYLISIFALAKIGAVLVTVNTNYKIYELEYLLRQSDSSTLIFTEGFKDSNYLEIVKKLNPQLQACKKGELENPNLPCLKRLVFVGQGSHDGIYNWHEVIELGKNVSDEELIHRQKSLEPDEVINMQYTSGTTGFPKGVMLTHRNILNNANAIADCMQLTYKDKLCIPVPFFHCFGLVLGIGACVTKGATMVPLDHFSPLKVMETVHFERCTGLHGVPTMFIAILQHPDFDKFDFSSLRTGIMAGAPCPIKVMREVVEKMHMKEITIAYGQTEASPVITQTRVDDPLEFRVSTVGKPLEGVEVKIVDIHTKKEVPNGVIGEICARGYNIMKGYYKMPEATKQAIDEDGWLHTGDLGYIDQNGYLRITGRLKDMIIRGGENIYPREIEEFLYTHPAVKDVQVVGVPDKVYGEEIAAFIILKDGCKVAEEEIKEFVKANLARHKTPKYVIFVDGFPTTANGKVQKYKLREMAIEKFGLHDAANIETA</sequence>
<dbReference type="KEGG" id="cob:COB47_0718"/>
<dbReference type="Pfam" id="PF13193">
    <property type="entry name" value="AMP-binding_C"/>
    <property type="match status" value="1"/>
</dbReference>
<keyword evidence="6" id="KW-1185">Reference proteome</keyword>
<dbReference type="GO" id="GO:0031956">
    <property type="term" value="F:medium-chain fatty acid-CoA ligase activity"/>
    <property type="evidence" value="ECO:0007669"/>
    <property type="project" value="TreeGrafter"/>
</dbReference>
<dbReference type="GO" id="GO:0006631">
    <property type="term" value="P:fatty acid metabolic process"/>
    <property type="evidence" value="ECO:0007669"/>
    <property type="project" value="TreeGrafter"/>
</dbReference>
<dbReference type="STRING" id="608506.COB47_0718"/>
<dbReference type="InterPro" id="IPR025110">
    <property type="entry name" value="AMP-bd_C"/>
</dbReference>